<dbReference type="CDD" id="cd11577">
    <property type="entry name" value="GH71"/>
    <property type="match status" value="1"/>
</dbReference>
<name>A0AAN6MQ99_9PEZI</name>
<proteinExistence type="predicted"/>
<feature type="signal peptide" evidence="1">
    <location>
        <begin position="1"/>
        <end position="27"/>
    </location>
</feature>
<reference evidence="2" key="1">
    <citation type="journal article" date="2023" name="Mol. Phylogenet. Evol.">
        <title>Genome-scale phylogeny and comparative genomics of the fungal order Sordariales.</title>
        <authorList>
            <person name="Hensen N."/>
            <person name="Bonometti L."/>
            <person name="Westerberg I."/>
            <person name="Brannstrom I.O."/>
            <person name="Guillou S."/>
            <person name="Cros-Aarteil S."/>
            <person name="Calhoun S."/>
            <person name="Haridas S."/>
            <person name="Kuo A."/>
            <person name="Mondo S."/>
            <person name="Pangilinan J."/>
            <person name="Riley R."/>
            <person name="LaButti K."/>
            <person name="Andreopoulos B."/>
            <person name="Lipzen A."/>
            <person name="Chen C."/>
            <person name="Yan M."/>
            <person name="Daum C."/>
            <person name="Ng V."/>
            <person name="Clum A."/>
            <person name="Steindorff A."/>
            <person name="Ohm R.A."/>
            <person name="Martin F."/>
            <person name="Silar P."/>
            <person name="Natvig D.O."/>
            <person name="Lalanne C."/>
            <person name="Gautier V."/>
            <person name="Ament-Velasquez S.L."/>
            <person name="Kruys A."/>
            <person name="Hutchinson M.I."/>
            <person name="Powell A.J."/>
            <person name="Barry K."/>
            <person name="Miller A.N."/>
            <person name="Grigoriev I.V."/>
            <person name="Debuchy R."/>
            <person name="Gladieux P."/>
            <person name="Hiltunen Thoren M."/>
            <person name="Johannesson H."/>
        </authorList>
    </citation>
    <scope>NUCLEOTIDE SEQUENCE</scope>
    <source>
        <strain evidence="2">CBS 103.79</strain>
    </source>
</reference>
<organism evidence="2 3">
    <name type="scientific">Staphylotrichum tortipilum</name>
    <dbReference type="NCBI Taxonomy" id="2831512"/>
    <lineage>
        <taxon>Eukaryota</taxon>
        <taxon>Fungi</taxon>
        <taxon>Dikarya</taxon>
        <taxon>Ascomycota</taxon>
        <taxon>Pezizomycotina</taxon>
        <taxon>Sordariomycetes</taxon>
        <taxon>Sordariomycetidae</taxon>
        <taxon>Sordariales</taxon>
        <taxon>Chaetomiaceae</taxon>
        <taxon>Staphylotrichum</taxon>
    </lineage>
</organism>
<keyword evidence="1" id="KW-0732">Signal</keyword>
<protein>
    <submittedName>
        <fullName evidence="2">Glycoside hydrolase</fullName>
    </submittedName>
</protein>
<dbReference type="Proteomes" id="UP001303889">
    <property type="component" value="Unassembled WGS sequence"/>
</dbReference>
<accession>A0AAN6MQ99</accession>
<evidence type="ECO:0000313" key="3">
    <source>
        <dbReference type="Proteomes" id="UP001303889"/>
    </source>
</evidence>
<keyword evidence="3" id="KW-1185">Reference proteome</keyword>
<feature type="chain" id="PRO_5042898503" evidence="1">
    <location>
        <begin position="28"/>
        <end position="443"/>
    </location>
</feature>
<gene>
    <name evidence="2" type="ORF">C8A05DRAFT_31766</name>
</gene>
<dbReference type="Pfam" id="PF03659">
    <property type="entry name" value="Glyco_hydro_71"/>
    <property type="match status" value="1"/>
</dbReference>
<reference evidence="2" key="2">
    <citation type="submission" date="2023-05" db="EMBL/GenBank/DDBJ databases">
        <authorList>
            <consortium name="Lawrence Berkeley National Laboratory"/>
            <person name="Steindorff A."/>
            <person name="Hensen N."/>
            <person name="Bonometti L."/>
            <person name="Westerberg I."/>
            <person name="Brannstrom I.O."/>
            <person name="Guillou S."/>
            <person name="Cros-Aarteil S."/>
            <person name="Calhoun S."/>
            <person name="Haridas S."/>
            <person name="Kuo A."/>
            <person name="Mondo S."/>
            <person name="Pangilinan J."/>
            <person name="Riley R."/>
            <person name="Labutti K."/>
            <person name="Andreopoulos B."/>
            <person name="Lipzen A."/>
            <person name="Chen C."/>
            <person name="Yanf M."/>
            <person name="Daum C."/>
            <person name="Ng V."/>
            <person name="Clum A."/>
            <person name="Ohm R."/>
            <person name="Martin F."/>
            <person name="Silar P."/>
            <person name="Natvig D."/>
            <person name="Lalanne C."/>
            <person name="Gautier V."/>
            <person name="Ament-Velasquez S.L."/>
            <person name="Kruys A."/>
            <person name="Hutchinson M.I."/>
            <person name="Powell A.J."/>
            <person name="Barry K."/>
            <person name="Miller A.N."/>
            <person name="Grigoriev I.V."/>
            <person name="Debuchy R."/>
            <person name="Gladieux P."/>
            <person name="Thoren M.H."/>
            <person name="Johannesson H."/>
        </authorList>
    </citation>
    <scope>NUCLEOTIDE SEQUENCE</scope>
    <source>
        <strain evidence="2">CBS 103.79</strain>
    </source>
</reference>
<dbReference type="AlphaFoldDB" id="A0AAN6MQ99"/>
<dbReference type="EMBL" id="MU855397">
    <property type="protein sequence ID" value="KAK3904439.1"/>
    <property type="molecule type" value="Genomic_DNA"/>
</dbReference>
<dbReference type="Gene3D" id="3.20.20.80">
    <property type="entry name" value="Glycosidases"/>
    <property type="match status" value="1"/>
</dbReference>
<dbReference type="GO" id="GO:0051118">
    <property type="term" value="F:glucan endo-1,3-alpha-glucosidase activity"/>
    <property type="evidence" value="ECO:0007669"/>
    <property type="project" value="InterPro"/>
</dbReference>
<evidence type="ECO:0000313" key="2">
    <source>
        <dbReference type="EMBL" id="KAK3904439.1"/>
    </source>
</evidence>
<keyword evidence="2" id="KW-0378">Hydrolase</keyword>
<evidence type="ECO:0000256" key="1">
    <source>
        <dbReference type="SAM" id="SignalP"/>
    </source>
</evidence>
<sequence>MALFNHFWGLWMGLCVVILFLSGHANAAVQGVFAHYMVGGMSSLDQALADVSGAQSLGLDAFALNVQQPDAAWTRASLSLLFAAAAQRNFKLFFSLDMSCIASPETTLALLTAYLTHPAYYHHQSRPFLSTFHIGASGLPAWQRMLEKLSPRPFFVPNLDDHPSARVGTFPASLFTAVSVLDGIMGWESAWPFSKVPATTDADKTNINNARAAKKAYMMPLSTFQSKHHAVWGNWYRRGGLTLAEHAKTALEMQPEFVEVLTWNDAGEGHYVGNIWPEALPGEDLSGYWDHGGWKAVLRPVVAALKGGKGVGEVVPVGGAKVQGGFWYRPLLKVAECGIDRLGLGKPAGWEDAEDAVNVMVAVGKGVQGARVGVYSGGRQVAVFLAMEGMNSYEVPIRKGEQRVEVVIDGKVVAEGKGKMGVTDRVADLGGVCTFNYQVAEIV</sequence>
<dbReference type="InterPro" id="IPR005197">
    <property type="entry name" value="Glyco_hydro_71"/>
</dbReference>
<comment type="caution">
    <text evidence="2">The sequence shown here is derived from an EMBL/GenBank/DDBJ whole genome shotgun (WGS) entry which is preliminary data.</text>
</comment>